<dbReference type="SMART" id="SM00046">
    <property type="entry name" value="DAGKc"/>
    <property type="match status" value="1"/>
</dbReference>
<feature type="domain" description="Phorbol-ester/DAG-type" evidence="14">
    <location>
        <begin position="193"/>
        <end position="256"/>
    </location>
</feature>
<dbReference type="KEGG" id="qsa:O6P43_023424"/>
<keyword evidence="12" id="KW-0346">Stress response</keyword>
<evidence type="ECO:0000313" key="17">
    <source>
        <dbReference type="Proteomes" id="UP001163823"/>
    </source>
</evidence>
<evidence type="ECO:0000256" key="5">
    <source>
        <dbReference type="ARBA" id="ARBA00022737"/>
    </source>
</evidence>
<dbReference type="GO" id="GO:0004143">
    <property type="term" value="F:ATP-dependent diacylglycerol kinase activity"/>
    <property type="evidence" value="ECO:0007669"/>
    <property type="project" value="UniProtKB-EC"/>
</dbReference>
<evidence type="ECO:0000313" key="16">
    <source>
        <dbReference type="EMBL" id="KAJ7957082.1"/>
    </source>
</evidence>
<evidence type="ECO:0000256" key="12">
    <source>
        <dbReference type="ARBA" id="ARBA00023016"/>
    </source>
</evidence>
<evidence type="ECO:0000259" key="15">
    <source>
        <dbReference type="PROSITE" id="PS50146"/>
    </source>
</evidence>
<dbReference type="EMBL" id="JARAOO010000009">
    <property type="protein sequence ID" value="KAJ7957082.1"/>
    <property type="molecule type" value="Genomic_DNA"/>
</dbReference>
<dbReference type="GO" id="GO:0006952">
    <property type="term" value="P:defense response"/>
    <property type="evidence" value="ECO:0007669"/>
    <property type="project" value="UniProtKB-KW"/>
</dbReference>
<dbReference type="GO" id="GO:0005524">
    <property type="term" value="F:ATP binding"/>
    <property type="evidence" value="ECO:0007669"/>
    <property type="project" value="UniProtKB-KW"/>
</dbReference>
<dbReference type="InterPro" id="IPR001206">
    <property type="entry name" value="Diacylglycerol_kinase_cat_dom"/>
</dbReference>
<dbReference type="Gene3D" id="3.40.50.10330">
    <property type="entry name" value="Probable inorganic polyphosphate/atp-NAD kinase, domain 1"/>
    <property type="match status" value="1"/>
</dbReference>
<dbReference type="Proteomes" id="UP001163823">
    <property type="component" value="Chromosome 9"/>
</dbReference>
<protein>
    <recommendedName>
        <fullName evidence="13">Diacylglycerol kinase</fullName>
        <shortName evidence="13">DAG kinase</shortName>
        <ecNumber evidence="13">2.7.1.107</ecNumber>
    </recommendedName>
</protein>
<comment type="subunit">
    <text evidence="2">Monomer.</text>
</comment>
<evidence type="ECO:0000256" key="6">
    <source>
        <dbReference type="ARBA" id="ARBA00022741"/>
    </source>
</evidence>
<feature type="domain" description="Phorbol-ester/DAG-type" evidence="14">
    <location>
        <begin position="120"/>
        <end position="181"/>
    </location>
</feature>
<keyword evidence="11 13" id="KW-0067">ATP-binding</keyword>
<dbReference type="Pfam" id="PF00781">
    <property type="entry name" value="DAGK_cat"/>
    <property type="match status" value="1"/>
</dbReference>
<dbReference type="SUPFAM" id="SSF57889">
    <property type="entry name" value="Cysteine-rich domain"/>
    <property type="match status" value="1"/>
</dbReference>
<keyword evidence="9" id="KW-0611">Plant defense</keyword>
<dbReference type="PANTHER" id="PTHR11255">
    <property type="entry name" value="DIACYLGLYCEROL KINASE"/>
    <property type="match status" value="1"/>
</dbReference>
<keyword evidence="4" id="KW-0479">Metal-binding</keyword>
<keyword evidence="5" id="KW-0677">Repeat</keyword>
<dbReference type="EC" id="2.7.1.107" evidence="13"/>
<dbReference type="SMART" id="SM00045">
    <property type="entry name" value="DAGKa"/>
    <property type="match status" value="1"/>
</dbReference>
<reference evidence="16" key="1">
    <citation type="journal article" date="2023" name="Science">
        <title>Elucidation of the pathway for biosynthesis of saponin adjuvants from the soapbark tree.</title>
        <authorList>
            <person name="Reed J."/>
            <person name="Orme A."/>
            <person name="El-Demerdash A."/>
            <person name="Owen C."/>
            <person name="Martin L.B.B."/>
            <person name="Misra R.C."/>
            <person name="Kikuchi S."/>
            <person name="Rejzek M."/>
            <person name="Martin A.C."/>
            <person name="Harkess A."/>
            <person name="Leebens-Mack J."/>
            <person name="Louveau T."/>
            <person name="Stephenson M.J."/>
            <person name="Osbourn A."/>
        </authorList>
    </citation>
    <scope>NUCLEOTIDE SEQUENCE</scope>
    <source>
        <strain evidence="16">S10</strain>
    </source>
</reference>
<evidence type="ECO:0000256" key="11">
    <source>
        <dbReference type="ARBA" id="ARBA00022840"/>
    </source>
</evidence>
<dbReference type="InterPro" id="IPR046349">
    <property type="entry name" value="C1-like_sf"/>
</dbReference>
<evidence type="ECO:0000256" key="10">
    <source>
        <dbReference type="ARBA" id="ARBA00022833"/>
    </source>
</evidence>
<keyword evidence="6 13" id="KW-0547">Nucleotide-binding</keyword>
<accession>A0AAD7LFL7</accession>
<name>A0AAD7LFL7_QUISA</name>
<dbReference type="GO" id="GO:0007200">
    <property type="term" value="P:phospholipase C-activating G protein-coupled receptor signaling pathway"/>
    <property type="evidence" value="ECO:0007669"/>
    <property type="project" value="InterPro"/>
</dbReference>
<dbReference type="InterPro" id="IPR017438">
    <property type="entry name" value="ATP-NAD_kinase_N"/>
</dbReference>
<gene>
    <name evidence="16" type="ORF">O6P43_023424</name>
</gene>
<evidence type="ECO:0000256" key="4">
    <source>
        <dbReference type="ARBA" id="ARBA00022723"/>
    </source>
</evidence>
<dbReference type="FunFam" id="3.30.60.20:FF:000027">
    <property type="entry name" value="Diacylglycerol kinase"/>
    <property type="match status" value="1"/>
</dbReference>
<dbReference type="Pfam" id="PF00130">
    <property type="entry name" value="C1_1"/>
    <property type="match status" value="1"/>
</dbReference>
<dbReference type="GO" id="GO:0008270">
    <property type="term" value="F:zinc ion binding"/>
    <property type="evidence" value="ECO:0007669"/>
    <property type="project" value="UniProtKB-KW"/>
</dbReference>
<dbReference type="CDD" id="cd00029">
    <property type="entry name" value="C1"/>
    <property type="match status" value="1"/>
</dbReference>
<evidence type="ECO:0000256" key="7">
    <source>
        <dbReference type="ARBA" id="ARBA00022771"/>
    </source>
</evidence>
<dbReference type="Gene3D" id="2.60.200.40">
    <property type="match status" value="1"/>
</dbReference>
<dbReference type="Gene3D" id="3.30.60.20">
    <property type="match status" value="1"/>
</dbReference>
<dbReference type="InterPro" id="IPR000756">
    <property type="entry name" value="Diacylglycerol_kin_accessory"/>
</dbReference>
<evidence type="ECO:0000256" key="9">
    <source>
        <dbReference type="ARBA" id="ARBA00022821"/>
    </source>
</evidence>
<dbReference type="PROSITE" id="PS50146">
    <property type="entry name" value="DAGK"/>
    <property type="match status" value="1"/>
</dbReference>
<comment type="catalytic activity">
    <reaction evidence="13">
        <text>a 1,2-diacyl-sn-glycerol + ATP = a 1,2-diacyl-sn-glycero-3-phosphate + ADP + H(+)</text>
        <dbReference type="Rhea" id="RHEA:10272"/>
        <dbReference type="ChEBI" id="CHEBI:15378"/>
        <dbReference type="ChEBI" id="CHEBI:17815"/>
        <dbReference type="ChEBI" id="CHEBI:30616"/>
        <dbReference type="ChEBI" id="CHEBI:58608"/>
        <dbReference type="ChEBI" id="CHEBI:456216"/>
        <dbReference type="EC" id="2.7.1.107"/>
    </reaction>
</comment>
<dbReference type="SUPFAM" id="SSF111331">
    <property type="entry name" value="NAD kinase/diacylglycerol kinase-like"/>
    <property type="match status" value="1"/>
</dbReference>
<keyword evidence="17" id="KW-1185">Reference proteome</keyword>
<dbReference type="AlphaFoldDB" id="A0AAD7LFL7"/>
<dbReference type="InterPro" id="IPR037607">
    <property type="entry name" value="DGK"/>
</dbReference>
<evidence type="ECO:0000256" key="8">
    <source>
        <dbReference type="ARBA" id="ARBA00022777"/>
    </source>
</evidence>
<keyword evidence="7" id="KW-0863">Zinc-finger</keyword>
<evidence type="ECO:0000259" key="14">
    <source>
        <dbReference type="PROSITE" id="PS50081"/>
    </source>
</evidence>
<keyword evidence="3 13" id="KW-0808">Transferase</keyword>
<dbReference type="InterPro" id="IPR016064">
    <property type="entry name" value="NAD/diacylglycerol_kinase_sf"/>
</dbReference>
<dbReference type="FunFam" id="2.60.200.40:FF:000006">
    <property type="entry name" value="Diacylglycerol kinase"/>
    <property type="match status" value="1"/>
</dbReference>
<dbReference type="Pfam" id="PF00609">
    <property type="entry name" value="DAGK_acc"/>
    <property type="match status" value="1"/>
</dbReference>
<dbReference type="CDD" id="cd20805">
    <property type="entry name" value="C1_DGK_rpt2"/>
    <property type="match status" value="1"/>
</dbReference>
<keyword evidence="10" id="KW-0862">Zinc</keyword>
<evidence type="ECO:0000256" key="2">
    <source>
        <dbReference type="ARBA" id="ARBA00011245"/>
    </source>
</evidence>
<dbReference type="InterPro" id="IPR002219">
    <property type="entry name" value="PKC_DAG/PE"/>
</dbReference>
<comment type="similarity">
    <text evidence="1 13">Belongs to the eukaryotic diacylglycerol kinase family.</text>
</comment>
<evidence type="ECO:0000256" key="3">
    <source>
        <dbReference type="ARBA" id="ARBA00022679"/>
    </source>
</evidence>
<dbReference type="GO" id="GO:0016020">
    <property type="term" value="C:membrane"/>
    <property type="evidence" value="ECO:0007669"/>
    <property type="project" value="TreeGrafter"/>
</dbReference>
<evidence type="ECO:0000256" key="1">
    <source>
        <dbReference type="ARBA" id="ARBA00009280"/>
    </source>
</evidence>
<sequence>VPPFSPFLSSLFIDQNNQTNIKIQIFFSLSVHQHLQGFWNWNPLSRAFGILGFSRLIPWLNCWIASQLNSAGCLITGSFGLLAVIYTLLKWQRRTSLHWVKAAAIAKKKFWKKLRVPLSLHTWFEDFTYVEQNSTCCVCLTSLVPTQNLSTTALSHIPVHRCSVCGVAAHFYCSPFAAKDCKCVAQAGFSHVRHHWSERWVNEDDNPETSAFCFYCDEPCGVPFLNASPTWHCLWCQSLIHVKCHAKMARESGDVCDLGPLRRLILSPLCLKEVDEIETGGRTLSSITEEIVTTSMRDRIRKGGNRNKHGNTRSVNGKARDASVTESALEYVLNGLAGLKRCRKNLDYMRDGGAHCVKGTHNGLVRGKGGRSTFSQTKKYKLVGVPSDARPLLVFINARSGGQIGHSLRRRLNMLLNPVQIFELSASQGPEVGLELFSAVQFFRVLVCGGDGTVAWVLNAIERHNFESPPPVAVLPLGTGNDLSRVLQWGRGFSTVDGQGGLTMHLHDINNAAVTMLDCWEVNIREENSKGNPNKVQSKSMMNYLGIGCDAKVAYEFHVTREINPEKFSSQFVNKLRYAKEGARDIMDRTCADLPWHVWLEVDGRDIDIPKDSEGLIVLNIGSYMGGIDLWQNDYEHDDDFSSQSMHDKCLEVVCVCGAWHLGKLQVGLSQARRLAQGKVIRIHSSSPFPVQIDGEPFILEPGCLEITHHGQVFMLRRASDEPRGHAAAIMAEVLLEAECKGIIDASQKKVLLQEMALHLS</sequence>
<dbReference type="PANTHER" id="PTHR11255:SF104">
    <property type="entry name" value="DIACYLGLYCEROL KINASE 2"/>
    <property type="match status" value="1"/>
</dbReference>
<proteinExistence type="inferred from homology"/>
<feature type="non-terminal residue" evidence="16">
    <location>
        <position position="1"/>
    </location>
</feature>
<feature type="domain" description="DAGKc" evidence="15">
    <location>
        <begin position="387"/>
        <end position="526"/>
    </location>
</feature>
<dbReference type="PROSITE" id="PS50081">
    <property type="entry name" value="ZF_DAG_PE_2"/>
    <property type="match status" value="2"/>
</dbReference>
<evidence type="ECO:0000256" key="13">
    <source>
        <dbReference type="RuleBase" id="RU361128"/>
    </source>
</evidence>
<organism evidence="16 17">
    <name type="scientific">Quillaja saponaria</name>
    <name type="common">Soap bark tree</name>
    <dbReference type="NCBI Taxonomy" id="32244"/>
    <lineage>
        <taxon>Eukaryota</taxon>
        <taxon>Viridiplantae</taxon>
        <taxon>Streptophyta</taxon>
        <taxon>Embryophyta</taxon>
        <taxon>Tracheophyta</taxon>
        <taxon>Spermatophyta</taxon>
        <taxon>Magnoliopsida</taxon>
        <taxon>eudicotyledons</taxon>
        <taxon>Gunneridae</taxon>
        <taxon>Pentapetalae</taxon>
        <taxon>rosids</taxon>
        <taxon>fabids</taxon>
        <taxon>Fabales</taxon>
        <taxon>Quillajaceae</taxon>
        <taxon>Quillaja</taxon>
    </lineage>
</organism>
<keyword evidence="8 13" id="KW-0418">Kinase</keyword>
<comment type="caution">
    <text evidence="16">The sequence shown here is derived from an EMBL/GenBank/DDBJ whole genome shotgun (WGS) entry which is preliminary data.</text>
</comment>
<dbReference type="SMART" id="SM00109">
    <property type="entry name" value="C1"/>
    <property type="match status" value="2"/>
</dbReference>
<dbReference type="FunFam" id="3.40.50.10330:FF:000006">
    <property type="entry name" value="Diacylglycerol kinase"/>
    <property type="match status" value="1"/>
</dbReference>